<dbReference type="AlphaFoldDB" id="X1BTH3"/>
<dbReference type="EMBL" id="BART01015672">
    <property type="protein sequence ID" value="GAG87473.1"/>
    <property type="molecule type" value="Genomic_DNA"/>
</dbReference>
<name>X1BTH3_9ZZZZ</name>
<accession>X1BTH3</accession>
<reference evidence="1" key="1">
    <citation type="journal article" date="2014" name="Front. Microbiol.">
        <title>High frequency of phylogenetically diverse reductive dehalogenase-homologous genes in deep subseafloor sedimentary metagenomes.</title>
        <authorList>
            <person name="Kawai M."/>
            <person name="Futagami T."/>
            <person name="Toyoda A."/>
            <person name="Takaki Y."/>
            <person name="Nishi S."/>
            <person name="Hori S."/>
            <person name="Arai W."/>
            <person name="Tsubouchi T."/>
            <person name="Morono Y."/>
            <person name="Uchiyama I."/>
            <person name="Ito T."/>
            <person name="Fujiyama A."/>
            <person name="Inagaki F."/>
            <person name="Takami H."/>
        </authorList>
    </citation>
    <scope>NUCLEOTIDE SEQUENCE</scope>
    <source>
        <strain evidence="1">Expedition CK06-06</strain>
    </source>
</reference>
<protein>
    <submittedName>
        <fullName evidence="1">Uncharacterized protein</fullName>
    </submittedName>
</protein>
<proteinExistence type="predicted"/>
<sequence length="52" mass="6001">RFDNKVRYVGFNVKLYCPLNTEYPRISVGKLDSKKLIISLSRGNRSSSLYFG</sequence>
<feature type="non-terminal residue" evidence="1">
    <location>
        <position position="1"/>
    </location>
</feature>
<organism evidence="1">
    <name type="scientific">marine sediment metagenome</name>
    <dbReference type="NCBI Taxonomy" id="412755"/>
    <lineage>
        <taxon>unclassified sequences</taxon>
        <taxon>metagenomes</taxon>
        <taxon>ecological metagenomes</taxon>
    </lineage>
</organism>
<comment type="caution">
    <text evidence="1">The sequence shown here is derived from an EMBL/GenBank/DDBJ whole genome shotgun (WGS) entry which is preliminary data.</text>
</comment>
<evidence type="ECO:0000313" key="1">
    <source>
        <dbReference type="EMBL" id="GAG87473.1"/>
    </source>
</evidence>
<gene>
    <name evidence="1" type="ORF">S01H4_30374</name>
</gene>